<keyword evidence="4" id="KW-1185">Reference proteome</keyword>
<reference evidence="3 5" key="2">
    <citation type="submission" date="2016-11" db="EMBL/GenBank/DDBJ databases">
        <authorList>
            <person name="Jaros S."/>
            <person name="Januszkiewicz K."/>
            <person name="Wedrychowicz H."/>
        </authorList>
    </citation>
    <scope>NUCLEOTIDE SEQUENCE [LARGE SCALE GENOMIC DNA]</scope>
    <source>
        <strain evidence="3 5">DSM 17137</strain>
    </source>
</reference>
<dbReference type="PATRIC" id="fig|1121477.3.peg.1980"/>
<dbReference type="STRING" id="1121477.SAMN02745223_02427"/>
<feature type="chain" id="PRO_5015038436" evidence="1">
    <location>
        <begin position="22"/>
        <end position="102"/>
    </location>
</feature>
<organism evidence="2 4">
    <name type="scientific">Devosia limi DSM 17137</name>
    <dbReference type="NCBI Taxonomy" id="1121477"/>
    <lineage>
        <taxon>Bacteria</taxon>
        <taxon>Pseudomonadati</taxon>
        <taxon>Pseudomonadota</taxon>
        <taxon>Alphaproteobacteria</taxon>
        <taxon>Hyphomicrobiales</taxon>
        <taxon>Devosiaceae</taxon>
        <taxon>Devosia</taxon>
    </lineage>
</organism>
<reference evidence="2 4" key="1">
    <citation type="submission" date="2015-03" db="EMBL/GenBank/DDBJ databases">
        <authorList>
            <person name="Hassan Y.I."/>
            <person name="Lepp D."/>
            <person name="Zhou T."/>
        </authorList>
    </citation>
    <scope>NUCLEOTIDE SEQUENCE [LARGE SCALE GENOMIC DNA]</scope>
    <source>
        <strain evidence="2 4">DSM 17137</strain>
    </source>
</reference>
<dbReference type="Proteomes" id="UP000184533">
    <property type="component" value="Unassembled WGS sequence"/>
</dbReference>
<keyword evidence="1" id="KW-0732">Signal</keyword>
<evidence type="ECO:0000313" key="2">
    <source>
        <dbReference type="EMBL" id="KKB86003.1"/>
    </source>
</evidence>
<dbReference type="Proteomes" id="UP000033608">
    <property type="component" value="Unassembled WGS sequence"/>
</dbReference>
<dbReference type="EMBL" id="FQVC01000007">
    <property type="protein sequence ID" value="SHF37558.1"/>
    <property type="molecule type" value="Genomic_DNA"/>
</dbReference>
<evidence type="ECO:0000313" key="4">
    <source>
        <dbReference type="Proteomes" id="UP000033608"/>
    </source>
</evidence>
<protein>
    <submittedName>
        <fullName evidence="2">Uncharacterized protein</fullName>
    </submittedName>
</protein>
<evidence type="ECO:0000313" key="3">
    <source>
        <dbReference type="EMBL" id="SHF37558.1"/>
    </source>
</evidence>
<dbReference type="EMBL" id="LAJF01000042">
    <property type="protein sequence ID" value="KKB86003.1"/>
    <property type="molecule type" value="Genomic_DNA"/>
</dbReference>
<proteinExistence type="predicted"/>
<evidence type="ECO:0000256" key="1">
    <source>
        <dbReference type="SAM" id="SignalP"/>
    </source>
</evidence>
<feature type="signal peptide" evidence="1">
    <location>
        <begin position="1"/>
        <end position="21"/>
    </location>
</feature>
<gene>
    <name evidence="3" type="ORF">SAMN02745223_02427</name>
    <name evidence="2" type="ORF">VW29_04510</name>
</gene>
<name>A0A0F5LUI1_9HYPH</name>
<accession>A0A0F5LUI1</accession>
<evidence type="ECO:0000313" key="5">
    <source>
        <dbReference type="Proteomes" id="UP000184533"/>
    </source>
</evidence>
<sequence length="102" mass="11323">MLRHTVPVLVLLAASSVPALAAPFCVDNRTSVSITMGFGDDKFDRNADERALNEADLRTLQRMGVDATSVERWNGCIRAFVRNGDGSQSMAYFDPNTMRQVW</sequence>
<dbReference type="AlphaFoldDB" id="A0A0F5LUI1"/>
<dbReference type="RefSeq" id="WP_046134107.1">
    <property type="nucleotide sequence ID" value="NZ_FQVC01000007.1"/>
</dbReference>
<dbReference type="OrthoDB" id="7951100at2"/>